<accession>A0A4S8PJ18</accession>
<gene>
    <name evidence="3" type="ORF">E9998_06300</name>
</gene>
<sequence>MKFIGRREESERLERWWTTSSRFALIWGRRRVGKTALINHFTSGKRAVFYTGRGLPGAAELRSLATRVAAQIPGIRRDLAGANPYRDWDEALDHLAEQAVSTPTLLALDEFPELLKSEPALPGILRAFWDRWEGRTALKVLLCGSAVRAMFSLQDSREPLYGRFDLALQLHPFLPSESAAMLPDFDPADRARIWAVCGGMPLHLSMWDQAGSFQDNLLELACRPGAPLRTEATFVLKTEAGEGGLAEAVLHAVGQGATKYSEIQTAVGANPTRTLERLEELRLIRSVTPVTESARTRRRHYAIADNLLAFHLGPLSAFAEEIELGSGERIVGALTDASSEHFGTAFEEAFRAHLRRLAIEGLLGDRVVKVGPWWRGGGQDEIDAVVLAQPERTRIPILAGEAKWAKSVNANRIKAALAAKAAALGGGEALRYAVAAREEVRYGDDETFAFTAADIFTPELVPPRRCAG</sequence>
<dbReference type="Proteomes" id="UP000305792">
    <property type="component" value="Unassembled WGS sequence"/>
</dbReference>
<organism evidence="3 4">
    <name type="scientific">Glycomyces paridis</name>
    <dbReference type="NCBI Taxonomy" id="2126555"/>
    <lineage>
        <taxon>Bacteria</taxon>
        <taxon>Bacillati</taxon>
        <taxon>Actinomycetota</taxon>
        <taxon>Actinomycetes</taxon>
        <taxon>Glycomycetales</taxon>
        <taxon>Glycomycetaceae</taxon>
        <taxon>Glycomyces</taxon>
    </lineage>
</organism>
<evidence type="ECO:0000259" key="1">
    <source>
        <dbReference type="Pfam" id="PF01637"/>
    </source>
</evidence>
<evidence type="ECO:0000313" key="3">
    <source>
        <dbReference type="EMBL" id="THV29991.1"/>
    </source>
</evidence>
<dbReference type="EMBL" id="STGX01000004">
    <property type="protein sequence ID" value="THV29991.1"/>
    <property type="molecule type" value="Genomic_DNA"/>
</dbReference>
<dbReference type="PANTHER" id="PTHR34704:SF1">
    <property type="entry name" value="ATPASE"/>
    <property type="match status" value="1"/>
</dbReference>
<keyword evidence="3" id="KW-0547">Nucleotide-binding</keyword>
<dbReference type="InterPro" id="IPR011579">
    <property type="entry name" value="ATPase_dom"/>
</dbReference>
<dbReference type="Gene3D" id="3.40.50.300">
    <property type="entry name" value="P-loop containing nucleotide triphosphate hydrolases"/>
    <property type="match status" value="1"/>
</dbReference>
<dbReference type="InterPro" id="IPR004256">
    <property type="entry name" value="DUF234"/>
</dbReference>
<keyword evidence="4" id="KW-1185">Reference proteome</keyword>
<dbReference type="GO" id="GO:0005524">
    <property type="term" value="F:ATP binding"/>
    <property type="evidence" value="ECO:0007669"/>
    <property type="project" value="UniProtKB-KW"/>
</dbReference>
<comment type="caution">
    <text evidence="3">The sequence shown here is derived from an EMBL/GenBank/DDBJ whole genome shotgun (WGS) entry which is preliminary data.</text>
</comment>
<protein>
    <submittedName>
        <fullName evidence="3">ATP-binding protein</fullName>
    </submittedName>
</protein>
<keyword evidence="3" id="KW-0067">ATP-binding</keyword>
<dbReference type="SUPFAM" id="SSF52540">
    <property type="entry name" value="P-loop containing nucleoside triphosphate hydrolases"/>
    <property type="match status" value="1"/>
</dbReference>
<feature type="domain" description="DUF234" evidence="2">
    <location>
        <begin position="319"/>
        <end position="411"/>
    </location>
</feature>
<dbReference type="OrthoDB" id="9813134at2"/>
<dbReference type="Pfam" id="PF03008">
    <property type="entry name" value="DUF234"/>
    <property type="match status" value="1"/>
</dbReference>
<reference evidence="3 4" key="1">
    <citation type="journal article" date="2018" name="Int. J. Syst. Evol. Microbiol.">
        <title>Glycomyces paridis sp. nov., isolated from the medicinal plant Paris polyphylla.</title>
        <authorList>
            <person name="Fang X.M."/>
            <person name="Bai J.L."/>
            <person name="Su J."/>
            <person name="Zhao L.L."/>
            <person name="Liu H.Y."/>
            <person name="Ma B.P."/>
            <person name="Zhang Y.Q."/>
            <person name="Yu L.Y."/>
        </authorList>
    </citation>
    <scope>NUCLEOTIDE SEQUENCE [LARGE SCALE GENOMIC DNA]</scope>
    <source>
        <strain evidence="3 4">CPCC 204357</strain>
    </source>
</reference>
<dbReference type="InterPro" id="IPR027417">
    <property type="entry name" value="P-loop_NTPase"/>
</dbReference>
<proteinExistence type="predicted"/>
<evidence type="ECO:0000313" key="4">
    <source>
        <dbReference type="Proteomes" id="UP000305792"/>
    </source>
</evidence>
<dbReference type="PANTHER" id="PTHR34704">
    <property type="entry name" value="ATPASE"/>
    <property type="match status" value="1"/>
</dbReference>
<dbReference type="Pfam" id="PF01637">
    <property type="entry name" value="ATPase_2"/>
    <property type="match status" value="1"/>
</dbReference>
<dbReference type="AlphaFoldDB" id="A0A4S8PJ18"/>
<dbReference type="RefSeq" id="WP_136528864.1">
    <property type="nucleotide sequence ID" value="NZ_STGX01000004.1"/>
</dbReference>
<evidence type="ECO:0000259" key="2">
    <source>
        <dbReference type="Pfam" id="PF03008"/>
    </source>
</evidence>
<name>A0A4S8PJ18_9ACTN</name>
<feature type="domain" description="ATPase" evidence="1">
    <location>
        <begin position="3"/>
        <end position="205"/>
    </location>
</feature>